<accession>A0ABQ6CPV7</accession>
<dbReference type="Proteomes" id="UP001156882">
    <property type="component" value="Unassembled WGS sequence"/>
</dbReference>
<comment type="caution">
    <text evidence="1">The sequence shown here is derived from an EMBL/GenBank/DDBJ whole genome shotgun (WGS) entry which is preliminary data.</text>
</comment>
<sequence>MATQRVSIGAAVGLRNGVQPMPNRNIDLATISDLLDRIPTASGGTADSPGAWPIDRDSLISEIAGQINTFQTTNDMASADSVVDPGGGTLRLMNQLAADPPLGARVYDPGGGLLVDNVASVPFFAAVSSMPGRAPLIPMSQPTVYSRRLVAVTGTSIKWFGVLVPASVVLTIGSASPHLFFTPTPIQGGYTDGNYDSFAGWTKLWDDYTDRIGGLISAAGVNQVLVIPFYKTSQGYNLGSFCDDWSDVVSAVVTAAMNDINPYALRDTFVFSSIYTSSFSNGVNAHRSFQTRGVGTDNMTARIFDLDGVAQTGGSTWRPAKGIIYQNRPSPSGDNPMGSSWYVGGRWANFDAVVPNVSTRYSHWACSAYLLYHGLTLFSS</sequence>
<reference evidence="2" key="1">
    <citation type="journal article" date="2019" name="Int. J. Syst. Evol. Microbiol.">
        <title>The Global Catalogue of Microorganisms (GCM) 10K type strain sequencing project: providing services to taxonomists for standard genome sequencing and annotation.</title>
        <authorList>
            <consortium name="The Broad Institute Genomics Platform"/>
            <consortium name="The Broad Institute Genome Sequencing Center for Infectious Disease"/>
            <person name="Wu L."/>
            <person name="Ma J."/>
        </authorList>
    </citation>
    <scope>NUCLEOTIDE SEQUENCE [LARGE SCALE GENOMIC DNA]</scope>
    <source>
        <strain evidence="2">NBRC 101365</strain>
    </source>
</reference>
<keyword evidence="2" id="KW-1185">Reference proteome</keyword>
<gene>
    <name evidence="1" type="ORF">GCM10007874_48350</name>
</gene>
<name>A0ABQ6CPV7_9HYPH</name>
<protein>
    <submittedName>
        <fullName evidence="1">Uncharacterized protein</fullName>
    </submittedName>
</protein>
<dbReference type="RefSeq" id="WP_284314816.1">
    <property type="nucleotide sequence ID" value="NZ_BSPC01000054.1"/>
</dbReference>
<organism evidence="1 2">
    <name type="scientific">Labrys miyagiensis</name>
    <dbReference type="NCBI Taxonomy" id="346912"/>
    <lineage>
        <taxon>Bacteria</taxon>
        <taxon>Pseudomonadati</taxon>
        <taxon>Pseudomonadota</taxon>
        <taxon>Alphaproteobacteria</taxon>
        <taxon>Hyphomicrobiales</taxon>
        <taxon>Xanthobacteraceae</taxon>
        <taxon>Labrys</taxon>
    </lineage>
</organism>
<evidence type="ECO:0000313" key="2">
    <source>
        <dbReference type="Proteomes" id="UP001156882"/>
    </source>
</evidence>
<proteinExistence type="predicted"/>
<evidence type="ECO:0000313" key="1">
    <source>
        <dbReference type="EMBL" id="GLS21818.1"/>
    </source>
</evidence>
<dbReference type="EMBL" id="BSPC01000054">
    <property type="protein sequence ID" value="GLS21818.1"/>
    <property type="molecule type" value="Genomic_DNA"/>
</dbReference>